<name>W8C2W2_CERCA</name>
<evidence type="ECO:0000256" key="1">
    <source>
        <dbReference type="SAM" id="Phobius"/>
    </source>
</evidence>
<keyword evidence="1" id="KW-0812">Transmembrane</keyword>
<proteinExistence type="evidence at transcript level"/>
<sequence>MKPNRKELIPAPVSLKTSSVGTTATTSVAHDIRKQDEQLQNLCENVVIIGWLSIIASTTMLLCAGLTMQWSNEVVRSLMLALRKSVETERTRMMFRRVVMAVSLSAYFLSAVNVLMNLFLLFGVNKLNYKLMLPWLLFHGVLFGFFAHLAIYMTITSLLVDFKAFVVLLASFTMIILVFYKISFEVFHLCKALRKDGLTKDQSVKSGVEKQTNILVLQSEA</sequence>
<dbReference type="AlphaFoldDB" id="W8C2W2"/>
<keyword evidence="1" id="KW-1133">Transmembrane helix</keyword>
<reference evidence="2" key="1">
    <citation type="submission" date="2013-07" db="EMBL/GenBank/DDBJ databases">
        <authorList>
            <person name="Geib S."/>
        </authorList>
    </citation>
    <scope>NUCLEOTIDE SEQUENCE</scope>
</reference>
<dbReference type="OrthoDB" id="8016467at2759"/>
<feature type="transmembrane region" description="Helical" evidence="1">
    <location>
        <begin position="48"/>
        <end position="70"/>
    </location>
</feature>
<protein>
    <submittedName>
        <fullName evidence="2">Uncharacterized protein</fullName>
    </submittedName>
</protein>
<dbReference type="Pfam" id="PF15860">
    <property type="entry name" value="DUF4728"/>
    <property type="match status" value="1"/>
</dbReference>
<accession>W8C2W2</accession>
<feature type="transmembrane region" description="Helical" evidence="1">
    <location>
        <begin position="136"/>
        <end position="155"/>
    </location>
</feature>
<feature type="transmembrane region" description="Helical" evidence="1">
    <location>
        <begin position="98"/>
        <end position="124"/>
    </location>
</feature>
<dbReference type="EMBL" id="GAMC01006359">
    <property type="protein sequence ID" value="JAC00197.1"/>
    <property type="molecule type" value="mRNA"/>
</dbReference>
<evidence type="ECO:0000313" key="2">
    <source>
        <dbReference type="EMBL" id="JAC00197.1"/>
    </source>
</evidence>
<organism evidence="2">
    <name type="scientific">Ceratitis capitata</name>
    <name type="common">Mediterranean fruit fly</name>
    <name type="synonym">Tephritis capitata</name>
    <dbReference type="NCBI Taxonomy" id="7213"/>
    <lineage>
        <taxon>Eukaryota</taxon>
        <taxon>Metazoa</taxon>
        <taxon>Ecdysozoa</taxon>
        <taxon>Arthropoda</taxon>
        <taxon>Hexapoda</taxon>
        <taxon>Insecta</taxon>
        <taxon>Pterygota</taxon>
        <taxon>Neoptera</taxon>
        <taxon>Endopterygota</taxon>
        <taxon>Diptera</taxon>
        <taxon>Brachycera</taxon>
        <taxon>Muscomorpha</taxon>
        <taxon>Tephritoidea</taxon>
        <taxon>Tephritidae</taxon>
        <taxon>Ceratitis</taxon>
        <taxon>Ceratitis</taxon>
    </lineage>
</organism>
<feature type="transmembrane region" description="Helical" evidence="1">
    <location>
        <begin position="162"/>
        <end position="180"/>
    </location>
</feature>
<keyword evidence="1" id="KW-0472">Membrane</keyword>
<dbReference type="InterPro" id="IPR031720">
    <property type="entry name" value="DUF4728"/>
</dbReference>
<reference evidence="2" key="2">
    <citation type="journal article" date="2014" name="BMC Genomics">
        <title>A genomic perspective to assessing quality of mass-reared SIT flies used in Mediterranean fruit fly (Ceratitis capitata) eradication in California.</title>
        <authorList>
            <person name="Calla B."/>
            <person name="Hall B."/>
            <person name="Hou S."/>
            <person name="Geib S.M."/>
        </authorList>
    </citation>
    <scope>NUCLEOTIDE SEQUENCE</scope>
</reference>